<comment type="caution">
    <text evidence="2">The sequence shown here is derived from an EMBL/GenBank/DDBJ whole genome shotgun (WGS) entry which is preliminary data.</text>
</comment>
<protein>
    <submittedName>
        <fullName evidence="2">Gmad2 immunoglobulin-like domain-containing protein</fullName>
    </submittedName>
</protein>
<dbReference type="EMBL" id="JAXAVU010000002">
    <property type="protein sequence ID" value="MDX8141441.1"/>
    <property type="molecule type" value="Genomic_DNA"/>
</dbReference>
<proteinExistence type="predicted"/>
<keyword evidence="3" id="KW-1185">Reference proteome</keyword>
<sequence length="80" mass="8169">MSGRAHVFEGNVTVRVLAYKGVAEIGRGFVTGGGDELCAFTGQVTFAQPTGGSGWVLFQERSAANGGGRAHRGGTGGVRE</sequence>
<dbReference type="RefSeq" id="WP_319973768.1">
    <property type="nucleotide sequence ID" value="NZ_JAXAVU010000002.1"/>
</dbReference>
<accession>A0ABU4UPS2</accession>
<dbReference type="InterPro" id="IPR018911">
    <property type="entry name" value="Gmad2_Ig-like_dom"/>
</dbReference>
<feature type="domain" description="Bacterial spore germination immunoglobulin-like" evidence="1">
    <location>
        <begin position="2"/>
        <end position="66"/>
    </location>
</feature>
<evidence type="ECO:0000313" key="2">
    <source>
        <dbReference type="EMBL" id="MDX8141441.1"/>
    </source>
</evidence>
<gene>
    <name evidence="2" type="ORF">SK854_04905</name>
</gene>
<dbReference type="Pfam" id="PF10648">
    <property type="entry name" value="Gmad2"/>
    <property type="match status" value="1"/>
</dbReference>
<reference evidence="2 3" key="1">
    <citation type="submission" date="2023-11" db="EMBL/GenBank/DDBJ databases">
        <title>Lentzea sokolovensis, sp. nov., Lentzea kristufkii, sp. nov., and Lentzea miocenensis, sp. nov., rare actinobacteria from Sokolov Coal Basin, Miocene lacustrine sediment, Czech Republic.</title>
        <authorList>
            <person name="Lara A."/>
            <person name="Kotroba L."/>
            <person name="Nouioui I."/>
            <person name="Neumann-Schaal M."/>
            <person name="Mast Y."/>
            <person name="Chronakova A."/>
        </authorList>
    </citation>
    <scope>NUCLEOTIDE SEQUENCE [LARGE SCALE GENOMIC DNA]</scope>
    <source>
        <strain evidence="2 3">BCCO 10_0061</strain>
    </source>
</reference>
<evidence type="ECO:0000259" key="1">
    <source>
        <dbReference type="Pfam" id="PF10648"/>
    </source>
</evidence>
<name>A0ABU4UPS2_9PSEU</name>
<dbReference type="Proteomes" id="UP001285352">
    <property type="component" value="Unassembled WGS sequence"/>
</dbReference>
<organism evidence="2 3">
    <name type="scientific">Lentzea sokolovensis</name>
    <dbReference type="NCBI Taxonomy" id="3095429"/>
    <lineage>
        <taxon>Bacteria</taxon>
        <taxon>Bacillati</taxon>
        <taxon>Actinomycetota</taxon>
        <taxon>Actinomycetes</taxon>
        <taxon>Pseudonocardiales</taxon>
        <taxon>Pseudonocardiaceae</taxon>
        <taxon>Lentzea</taxon>
    </lineage>
</organism>
<evidence type="ECO:0000313" key="3">
    <source>
        <dbReference type="Proteomes" id="UP001285352"/>
    </source>
</evidence>